<dbReference type="PANTHER" id="PTHR10491">
    <property type="entry name" value="DTDP-4-DEHYDRORHAMNOSE REDUCTASE"/>
    <property type="match status" value="1"/>
</dbReference>
<dbReference type="InterPro" id="IPR036291">
    <property type="entry name" value="NAD(P)-bd_dom_sf"/>
</dbReference>
<evidence type="ECO:0000256" key="1">
    <source>
        <dbReference type="RuleBase" id="RU364082"/>
    </source>
</evidence>
<comment type="function">
    <text evidence="1">Catalyzes the reduction of dTDP-6-deoxy-L-lyxo-4-hexulose to yield dTDP-L-rhamnose.</text>
</comment>
<organism evidence="3 4">
    <name type="scientific">Candidatus Portnoybacteria bacterium RIFCSPHIGHO2_01_FULL_40_12b</name>
    <dbReference type="NCBI Taxonomy" id="1801994"/>
    <lineage>
        <taxon>Bacteria</taxon>
        <taxon>Candidatus Portnoyibacteriota</taxon>
    </lineage>
</organism>
<keyword evidence="1" id="KW-0560">Oxidoreductase</keyword>
<comment type="caution">
    <text evidence="3">The sequence shown here is derived from an EMBL/GenBank/DDBJ whole genome shotgun (WGS) entry which is preliminary data.</text>
</comment>
<proteinExistence type="inferred from homology"/>
<evidence type="ECO:0000313" key="4">
    <source>
        <dbReference type="Proteomes" id="UP000176974"/>
    </source>
</evidence>
<dbReference type="Gene3D" id="3.40.50.720">
    <property type="entry name" value="NAD(P)-binding Rossmann-like Domain"/>
    <property type="match status" value="1"/>
</dbReference>
<name>A0A1G2FBW8_9BACT</name>
<comment type="pathway">
    <text evidence="1">Carbohydrate biosynthesis; dTDP-L-rhamnose biosynthesis.</text>
</comment>
<gene>
    <name evidence="3" type="ORF">A2815_00720</name>
</gene>
<evidence type="ECO:0000259" key="2">
    <source>
        <dbReference type="Pfam" id="PF01370"/>
    </source>
</evidence>
<reference evidence="3 4" key="1">
    <citation type="journal article" date="2016" name="Nat. Commun.">
        <title>Thousands of microbial genomes shed light on interconnected biogeochemical processes in an aquifer system.</title>
        <authorList>
            <person name="Anantharaman K."/>
            <person name="Brown C.T."/>
            <person name="Hug L.A."/>
            <person name="Sharon I."/>
            <person name="Castelle C.J."/>
            <person name="Probst A.J."/>
            <person name="Thomas B.C."/>
            <person name="Singh A."/>
            <person name="Wilkins M.J."/>
            <person name="Karaoz U."/>
            <person name="Brodie E.L."/>
            <person name="Williams K.H."/>
            <person name="Hubbard S.S."/>
            <person name="Banfield J.F."/>
        </authorList>
    </citation>
    <scope>NUCLEOTIDE SEQUENCE [LARGE SCALE GENOMIC DNA]</scope>
</reference>
<dbReference type="GO" id="GO:0006556">
    <property type="term" value="P:S-adenosylmethionine biosynthetic process"/>
    <property type="evidence" value="ECO:0007669"/>
    <property type="project" value="TreeGrafter"/>
</dbReference>
<feature type="domain" description="NAD-dependent epimerase/dehydratase" evidence="2">
    <location>
        <begin position="5"/>
        <end position="130"/>
    </location>
</feature>
<sequence>MKFYLLGSTGFLGSRCAKYLKNKGHNVLVGRLEITNYPLLVENFKKSKPDAVINFAGARTYPNIDWCEDNKETTVLINVAGAINAMLAALEAGAYPIQISSGCIYSGGPETSFTEENEPNFFGSFYSRMRIVMQAALKELPVLQTRIRMPISTEPHPRNLINKIISYKKIISLPNSVTLIEDLFPALEKLAEIKPTGILNLTNDGYVEHSQIIEAYKKVIEPNHDYTLITLEELEGKDGIVKAKRSNCVLSNEKAKSMGLKMPALDENRLKEIMEAYKELR</sequence>
<accession>A0A1G2FBW8</accession>
<dbReference type="GO" id="GO:0008831">
    <property type="term" value="F:dTDP-4-dehydrorhamnose reductase activity"/>
    <property type="evidence" value="ECO:0007669"/>
    <property type="project" value="UniProtKB-EC"/>
</dbReference>
<evidence type="ECO:0000313" key="3">
    <source>
        <dbReference type="EMBL" id="OGZ35513.1"/>
    </source>
</evidence>
<dbReference type="AlphaFoldDB" id="A0A1G2FBW8"/>
<dbReference type="GO" id="GO:0048269">
    <property type="term" value="C:methionine adenosyltransferase complex"/>
    <property type="evidence" value="ECO:0007669"/>
    <property type="project" value="TreeGrafter"/>
</dbReference>
<dbReference type="InterPro" id="IPR001509">
    <property type="entry name" value="Epimerase_deHydtase"/>
</dbReference>
<dbReference type="InterPro" id="IPR005913">
    <property type="entry name" value="dTDP_dehydrorham_reduct"/>
</dbReference>
<comment type="similarity">
    <text evidence="1">Belongs to the dTDP-4-dehydrorhamnose reductase family.</text>
</comment>
<dbReference type="GO" id="GO:0048270">
    <property type="term" value="F:methionine adenosyltransferase regulator activity"/>
    <property type="evidence" value="ECO:0007669"/>
    <property type="project" value="TreeGrafter"/>
</dbReference>
<dbReference type="EMBL" id="MHMY01000010">
    <property type="protein sequence ID" value="OGZ35513.1"/>
    <property type="molecule type" value="Genomic_DNA"/>
</dbReference>
<dbReference type="EC" id="1.1.1.133" evidence="1"/>
<dbReference type="PANTHER" id="PTHR10491:SF4">
    <property type="entry name" value="METHIONINE ADENOSYLTRANSFERASE 2 SUBUNIT BETA"/>
    <property type="match status" value="1"/>
</dbReference>
<dbReference type="Pfam" id="PF01370">
    <property type="entry name" value="Epimerase"/>
    <property type="match status" value="1"/>
</dbReference>
<dbReference type="SUPFAM" id="SSF51735">
    <property type="entry name" value="NAD(P)-binding Rossmann-fold domains"/>
    <property type="match status" value="1"/>
</dbReference>
<dbReference type="Proteomes" id="UP000176974">
    <property type="component" value="Unassembled WGS sequence"/>
</dbReference>
<protein>
    <recommendedName>
        <fullName evidence="1">dTDP-4-dehydrorhamnose reductase</fullName>
        <ecNumber evidence="1">1.1.1.133</ecNumber>
    </recommendedName>
</protein>
<keyword evidence="1" id="KW-0521">NADP</keyword>